<sequence length="128" mass="13895">MPVTWDDAKEKQLLLLIIHHTQPSPPWAQVAKDMGEGVTEEAVKQKLKKLKLAAKTQFGEPTSTDGAPPKTPAKRGLSKAVTETPAKPRSAAGKRKAKEVERNTEEDDEDKAPAKKVKSEVEGSNGDD</sequence>
<reference evidence="2 4" key="1">
    <citation type="submission" date="2015-10" db="EMBL/GenBank/DDBJ databases">
        <title>The cercosporin biosynthetic gene cluster was horizontally transferred to several fungal lineages and shown to be expanded in Cercospora beticola based on microsynteny with recipient genomes.</title>
        <authorList>
            <person name="De Jonge R."/>
            <person name="Ebert M.K."/>
            <person name="Suttle J.C."/>
            <person name="Jurick Ii W.M."/>
            <person name="Secor G.A."/>
            <person name="Thomma B.P."/>
            <person name="Van De Peer Y."/>
            <person name="Bolton M.D."/>
        </authorList>
    </citation>
    <scope>NUCLEOTIDE SEQUENCE [LARGE SCALE GENOMIC DNA]</scope>
    <source>
        <strain evidence="2 4">09-40</strain>
    </source>
</reference>
<accession>A0A2G5HFX7</accession>
<dbReference type="Proteomes" id="UP000230605">
    <property type="component" value="Chromosome 7"/>
</dbReference>
<dbReference type="AlphaFoldDB" id="A0A2G5HFX7"/>
<reference evidence="3 5" key="2">
    <citation type="submission" date="2023-09" db="EMBL/GenBank/DDBJ databases">
        <title>Complete-Gapless Cercospora beticola genome.</title>
        <authorList>
            <person name="Wyatt N.A."/>
            <person name="Spanner R.E."/>
            <person name="Bolton M.D."/>
        </authorList>
    </citation>
    <scope>NUCLEOTIDE SEQUENCE [LARGE SCALE GENOMIC DNA]</scope>
    <source>
        <strain evidence="3">Cb09-40</strain>
    </source>
</reference>
<organism evidence="2 4">
    <name type="scientific">Cercospora beticola</name>
    <name type="common">Sugarbeet leaf spot fungus</name>
    <dbReference type="NCBI Taxonomy" id="122368"/>
    <lineage>
        <taxon>Eukaryota</taxon>
        <taxon>Fungi</taxon>
        <taxon>Dikarya</taxon>
        <taxon>Ascomycota</taxon>
        <taxon>Pezizomycotina</taxon>
        <taxon>Dothideomycetes</taxon>
        <taxon>Dothideomycetidae</taxon>
        <taxon>Mycosphaerellales</taxon>
        <taxon>Mycosphaerellaceae</taxon>
        <taxon>Cercospora</taxon>
    </lineage>
</organism>
<dbReference type="EMBL" id="CP134190">
    <property type="protein sequence ID" value="WPB05946.1"/>
    <property type="molecule type" value="Genomic_DNA"/>
</dbReference>
<name>A0A2G5HFX7_CERBT</name>
<feature type="region of interest" description="Disordered" evidence="1">
    <location>
        <begin position="54"/>
        <end position="128"/>
    </location>
</feature>
<dbReference type="OrthoDB" id="3641939at2759"/>
<evidence type="ECO:0000313" key="5">
    <source>
        <dbReference type="Proteomes" id="UP001302367"/>
    </source>
</evidence>
<feature type="compositionally biased region" description="Basic and acidic residues" evidence="1">
    <location>
        <begin position="111"/>
        <end position="121"/>
    </location>
</feature>
<proteinExistence type="predicted"/>
<evidence type="ECO:0000313" key="4">
    <source>
        <dbReference type="Proteomes" id="UP000230605"/>
    </source>
</evidence>
<protein>
    <submittedName>
        <fullName evidence="2">Uncharacterized protein</fullName>
    </submittedName>
</protein>
<keyword evidence="5" id="KW-1185">Reference proteome</keyword>
<gene>
    <name evidence="2" type="ORF">CB0940_09714</name>
    <name evidence="3" type="ORF">RHO25_010601</name>
</gene>
<dbReference type="Proteomes" id="UP001302367">
    <property type="component" value="Chromosome 7"/>
</dbReference>
<evidence type="ECO:0000313" key="3">
    <source>
        <dbReference type="EMBL" id="WPB05946.1"/>
    </source>
</evidence>
<evidence type="ECO:0000256" key="1">
    <source>
        <dbReference type="SAM" id="MobiDB-lite"/>
    </source>
</evidence>
<dbReference type="EMBL" id="LKMD01000106">
    <property type="protein sequence ID" value="PIA91438.1"/>
    <property type="molecule type" value="Genomic_DNA"/>
</dbReference>
<evidence type="ECO:0000313" key="2">
    <source>
        <dbReference type="EMBL" id="PIA91438.1"/>
    </source>
</evidence>